<proteinExistence type="predicted"/>
<dbReference type="Pfam" id="PF01636">
    <property type="entry name" value="APH"/>
    <property type="match status" value="1"/>
</dbReference>
<dbReference type="Gene3D" id="3.30.200.20">
    <property type="entry name" value="Phosphorylase Kinase, domain 1"/>
    <property type="match status" value="1"/>
</dbReference>
<feature type="domain" description="Aminoglycoside phosphotransferase" evidence="1">
    <location>
        <begin position="97"/>
        <end position="237"/>
    </location>
</feature>
<dbReference type="EMBL" id="KZ613967">
    <property type="protein sequence ID" value="PMD30381.1"/>
    <property type="molecule type" value="Genomic_DNA"/>
</dbReference>
<evidence type="ECO:0000313" key="2">
    <source>
        <dbReference type="EMBL" id="PMD30381.1"/>
    </source>
</evidence>
<dbReference type="InterPro" id="IPR011009">
    <property type="entry name" value="Kinase-like_dom_sf"/>
</dbReference>
<dbReference type="Gene3D" id="3.90.1200.10">
    <property type="match status" value="1"/>
</dbReference>
<dbReference type="Proteomes" id="UP000235786">
    <property type="component" value="Unassembled WGS sequence"/>
</dbReference>
<dbReference type="InterPro" id="IPR002575">
    <property type="entry name" value="Aminoglycoside_PTrfase"/>
</dbReference>
<name>A0A2J6QVV3_HYAVF</name>
<dbReference type="AlphaFoldDB" id="A0A2J6QVV3"/>
<evidence type="ECO:0000313" key="3">
    <source>
        <dbReference type="Proteomes" id="UP000235786"/>
    </source>
</evidence>
<organism evidence="2 3">
    <name type="scientific">Hyaloscypha variabilis (strain UAMH 11265 / GT02V1 / F)</name>
    <name type="common">Meliniomyces variabilis</name>
    <dbReference type="NCBI Taxonomy" id="1149755"/>
    <lineage>
        <taxon>Eukaryota</taxon>
        <taxon>Fungi</taxon>
        <taxon>Dikarya</taxon>
        <taxon>Ascomycota</taxon>
        <taxon>Pezizomycotina</taxon>
        <taxon>Leotiomycetes</taxon>
        <taxon>Helotiales</taxon>
        <taxon>Hyaloscyphaceae</taxon>
        <taxon>Hyaloscypha</taxon>
        <taxon>Hyaloscypha variabilis</taxon>
    </lineage>
</organism>
<keyword evidence="3" id="KW-1185">Reference proteome</keyword>
<dbReference type="OrthoDB" id="25129at2759"/>
<gene>
    <name evidence="2" type="ORF">L207DRAFT_641646</name>
</gene>
<sequence>MLFDFEPFLSKIDPFQKYEFQTLTGGLVNLTVRATKVSPSGGIFPKQNTLILKYAPPFVAVLGESAPFSQDRQLIEALPELLYHGAEKHVLVLEDLGSLVTLYQYFAAIPDEKAGFSEAGLDANQILGSRIGEFFAELHSPTTRDIMRTATSGKLENPVTKDLILQAAVMPIQEHLTQFEIPNAQILFRRVLEDYQRVNIPEERCFVLGDFTPGAVLLAASGGGTQSMGVIDWEFSSEGRGPNGDMAQFLAVMHLLLMAAPPGSQRHNALDSFIQGVCSAYQTHSSRRLEQQDLLILSKSDTAQTEHRTKSQNLQVLRSALILHGREMINNAVEQEWQDSPHKERSVLIREMVQKGTWYLEMAGNSVDEMLGPANLKELIQGDGGVILSLFGAGN</sequence>
<evidence type="ECO:0000259" key="1">
    <source>
        <dbReference type="Pfam" id="PF01636"/>
    </source>
</evidence>
<accession>A0A2J6QVV3</accession>
<dbReference type="SUPFAM" id="SSF56112">
    <property type="entry name" value="Protein kinase-like (PK-like)"/>
    <property type="match status" value="1"/>
</dbReference>
<reference evidence="2 3" key="1">
    <citation type="submission" date="2016-04" db="EMBL/GenBank/DDBJ databases">
        <title>A degradative enzymes factory behind the ericoid mycorrhizal symbiosis.</title>
        <authorList>
            <consortium name="DOE Joint Genome Institute"/>
            <person name="Martino E."/>
            <person name="Morin E."/>
            <person name="Grelet G."/>
            <person name="Kuo A."/>
            <person name="Kohler A."/>
            <person name="Daghino S."/>
            <person name="Barry K."/>
            <person name="Choi C."/>
            <person name="Cichocki N."/>
            <person name="Clum A."/>
            <person name="Copeland A."/>
            <person name="Hainaut M."/>
            <person name="Haridas S."/>
            <person name="Labutti K."/>
            <person name="Lindquist E."/>
            <person name="Lipzen A."/>
            <person name="Khouja H.-R."/>
            <person name="Murat C."/>
            <person name="Ohm R."/>
            <person name="Olson A."/>
            <person name="Spatafora J."/>
            <person name="Veneault-Fourrey C."/>
            <person name="Henrissat B."/>
            <person name="Grigoriev I."/>
            <person name="Martin F."/>
            <person name="Perotto S."/>
        </authorList>
    </citation>
    <scope>NUCLEOTIDE SEQUENCE [LARGE SCALE GENOMIC DNA]</scope>
    <source>
        <strain evidence="2 3">F</strain>
    </source>
</reference>
<protein>
    <recommendedName>
        <fullName evidence="1">Aminoglycoside phosphotransferase domain-containing protein</fullName>
    </recommendedName>
</protein>